<protein>
    <submittedName>
        <fullName evidence="2">Phosphotransacetylase family protein</fullName>
    </submittedName>
</protein>
<dbReference type="SUPFAM" id="SSF52540">
    <property type="entry name" value="P-loop containing nucleoside triphosphate hydrolases"/>
    <property type="match status" value="1"/>
</dbReference>
<dbReference type="InterPro" id="IPR050500">
    <property type="entry name" value="Phos_Acetyltrans/Butyryltrans"/>
</dbReference>
<name>A0ABY5AT15_9CYAN</name>
<sequence length="361" mass="39380">MPNPPKYLIVGSIEPCSGKTSSLLGLAHQLQTTGLDFAIGQPLAPASLSSEGSKLIEAEVDFMAQQLNLSRDRVQAPILTLSPEMLAKRLQGQDVTDYIALVQGLPIPEVDLVIWEGPTSLSEGRSFDLSLVQLAERVDAGVLLVVRYDSMLTIDRVLSAKVQLGDRPLGVILNNVPTDELDQVQTRVQPFLEQSGITVIGVLPHSALLRSVSVKDVVNTLDAEVLCGKERLDLMIESIQIGAMSVNSAVKYFQQSLNTAIVTGGDRTDIQLAALETATHCLILTGHHLTPSDLVLNRAEEVEIPVISVERDTLTTVEILDAMFGRTPVREPMKLDYIYQMAQEHLHIDRLLNLLELKASA</sequence>
<proteinExistence type="predicted"/>
<dbReference type="PANTHER" id="PTHR43356">
    <property type="entry name" value="PHOSPHATE ACETYLTRANSFERASE"/>
    <property type="match status" value="1"/>
</dbReference>
<dbReference type="EMBL" id="CP098611">
    <property type="protein sequence ID" value="USR91481.1"/>
    <property type="molecule type" value="Genomic_DNA"/>
</dbReference>
<evidence type="ECO:0000259" key="1">
    <source>
        <dbReference type="Pfam" id="PF07085"/>
    </source>
</evidence>
<organism evidence="2 3">
    <name type="scientific">Phormidium yuhuli AB48</name>
    <dbReference type="NCBI Taxonomy" id="2940671"/>
    <lineage>
        <taxon>Bacteria</taxon>
        <taxon>Bacillati</taxon>
        <taxon>Cyanobacteriota</taxon>
        <taxon>Cyanophyceae</taxon>
        <taxon>Oscillatoriophycideae</taxon>
        <taxon>Oscillatoriales</taxon>
        <taxon>Oscillatoriaceae</taxon>
        <taxon>Phormidium</taxon>
        <taxon>Phormidium yuhuli</taxon>
    </lineage>
</organism>
<dbReference type="Pfam" id="PF07085">
    <property type="entry name" value="DRTGG"/>
    <property type="match status" value="1"/>
</dbReference>
<accession>A0ABY5AT15</accession>
<evidence type="ECO:0000313" key="2">
    <source>
        <dbReference type="EMBL" id="USR91481.1"/>
    </source>
</evidence>
<dbReference type="Proteomes" id="UP001056708">
    <property type="component" value="Chromosome"/>
</dbReference>
<dbReference type="InterPro" id="IPR028979">
    <property type="entry name" value="Ser_kin/Pase_Hpr-like_N_sf"/>
</dbReference>
<evidence type="ECO:0000313" key="3">
    <source>
        <dbReference type="Proteomes" id="UP001056708"/>
    </source>
</evidence>
<dbReference type="Pfam" id="PF13500">
    <property type="entry name" value="AAA_26"/>
    <property type="match status" value="1"/>
</dbReference>
<dbReference type="InterPro" id="IPR027417">
    <property type="entry name" value="P-loop_NTPase"/>
</dbReference>
<gene>
    <name evidence="2" type="ORF">NEA10_01750</name>
</gene>
<reference evidence="2" key="1">
    <citation type="submission" date="2022-06" db="EMBL/GenBank/DDBJ databases">
        <title>Genome sequence of Phormidium yuhuli AB48 isolated from an industrial photobioreactor environment.</title>
        <authorList>
            <person name="Qiu Y."/>
            <person name="Noonan A.J.C."/>
            <person name="Dofher K."/>
            <person name="Koch M."/>
            <person name="Kieft B."/>
            <person name="Lin X."/>
            <person name="Ziels R.M."/>
            <person name="Hallam S.J."/>
        </authorList>
    </citation>
    <scope>NUCLEOTIDE SEQUENCE</scope>
    <source>
        <strain evidence="2">AB48</strain>
    </source>
</reference>
<feature type="domain" description="DRTGG" evidence="1">
    <location>
        <begin position="216"/>
        <end position="322"/>
    </location>
</feature>
<keyword evidence="3" id="KW-1185">Reference proteome</keyword>
<dbReference type="PANTHER" id="PTHR43356:SF2">
    <property type="entry name" value="PHOSPHATE ACETYLTRANSFERASE"/>
    <property type="match status" value="1"/>
</dbReference>
<dbReference type="Gene3D" id="3.40.50.300">
    <property type="entry name" value="P-loop containing nucleotide triphosphate hydrolases"/>
    <property type="match status" value="1"/>
</dbReference>
<dbReference type="RefSeq" id="WP_252663499.1">
    <property type="nucleotide sequence ID" value="NZ_CP098611.1"/>
</dbReference>
<dbReference type="Gene3D" id="3.40.1390.20">
    <property type="entry name" value="HprK N-terminal domain-like"/>
    <property type="match status" value="1"/>
</dbReference>
<dbReference type="InterPro" id="IPR010766">
    <property type="entry name" value="DRTGG"/>
</dbReference>
<dbReference type="SUPFAM" id="SSF75138">
    <property type="entry name" value="HprK N-terminal domain-like"/>
    <property type="match status" value="1"/>
</dbReference>